<evidence type="ECO:0000256" key="1">
    <source>
        <dbReference type="ARBA" id="ARBA00012452"/>
    </source>
</evidence>
<dbReference type="PANTHER" id="PTHR43900">
    <property type="entry name" value="GLUTATHIONE S-TRANSFERASE RHO"/>
    <property type="match status" value="1"/>
</dbReference>
<gene>
    <name evidence="4" type="ORF">INT43_002726</name>
</gene>
<dbReference type="GO" id="GO:0004364">
    <property type="term" value="F:glutathione transferase activity"/>
    <property type="evidence" value="ECO:0007669"/>
    <property type="project" value="UniProtKB-EC"/>
</dbReference>
<dbReference type="GO" id="GO:0006749">
    <property type="term" value="P:glutathione metabolic process"/>
    <property type="evidence" value="ECO:0007669"/>
    <property type="project" value="TreeGrafter"/>
</dbReference>
<dbReference type="SUPFAM" id="SSF52833">
    <property type="entry name" value="Thioredoxin-like"/>
    <property type="match status" value="1"/>
</dbReference>
<reference evidence="4" key="1">
    <citation type="submission" date="2020-12" db="EMBL/GenBank/DDBJ databases">
        <title>Metabolic potential, ecology and presence of endohyphal bacteria is reflected in genomic diversity of Mucoromycotina.</title>
        <authorList>
            <person name="Muszewska A."/>
            <person name="Okrasinska A."/>
            <person name="Steczkiewicz K."/>
            <person name="Drgas O."/>
            <person name="Orlowska M."/>
            <person name="Perlinska-Lenart U."/>
            <person name="Aleksandrzak-Piekarczyk T."/>
            <person name="Szatraj K."/>
            <person name="Zielenkiewicz U."/>
            <person name="Pilsyk S."/>
            <person name="Malc E."/>
            <person name="Mieczkowski P."/>
            <person name="Kruszewska J.S."/>
            <person name="Biernat P."/>
            <person name="Pawlowska J."/>
        </authorList>
    </citation>
    <scope>NUCLEOTIDE SEQUENCE</scope>
    <source>
        <strain evidence="4">WA0000067209</strain>
    </source>
</reference>
<evidence type="ECO:0000313" key="5">
    <source>
        <dbReference type="Proteomes" id="UP000654370"/>
    </source>
</evidence>
<organism evidence="4 5">
    <name type="scientific">Mortierella isabellina</name>
    <name type="common">Filamentous fungus</name>
    <name type="synonym">Umbelopsis isabellina</name>
    <dbReference type="NCBI Taxonomy" id="91625"/>
    <lineage>
        <taxon>Eukaryota</taxon>
        <taxon>Fungi</taxon>
        <taxon>Fungi incertae sedis</taxon>
        <taxon>Mucoromycota</taxon>
        <taxon>Mucoromycotina</taxon>
        <taxon>Umbelopsidomycetes</taxon>
        <taxon>Umbelopsidales</taxon>
        <taxon>Umbelopsidaceae</taxon>
        <taxon>Umbelopsis</taxon>
    </lineage>
</organism>
<sequence length="93" mass="10626">MALELIGTKPSNCTLRVIAVANALNIPLKIETIDWVNRAHKAPEYTANYQPFGRIPVLIDGDFKLFESRAICRYLIHKYQSKDTLQLIPEDIQ</sequence>
<evidence type="ECO:0000259" key="3">
    <source>
        <dbReference type="PROSITE" id="PS50404"/>
    </source>
</evidence>
<dbReference type="PROSITE" id="PS50404">
    <property type="entry name" value="GST_NTER"/>
    <property type="match status" value="1"/>
</dbReference>
<evidence type="ECO:0000313" key="4">
    <source>
        <dbReference type="EMBL" id="KAG2186288.1"/>
    </source>
</evidence>
<accession>A0A8H7Q5K1</accession>
<dbReference type="Pfam" id="PF02798">
    <property type="entry name" value="GST_N"/>
    <property type="match status" value="1"/>
</dbReference>
<dbReference type="AlphaFoldDB" id="A0A8H7Q5K1"/>
<name>A0A8H7Q5K1_MORIS</name>
<keyword evidence="5" id="KW-1185">Reference proteome</keyword>
<keyword evidence="2" id="KW-0808">Transferase</keyword>
<feature type="domain" description="GST N-terminal" evidence="3">
    <location>
        <begin position="1"/>
        <end position="83"/>
    </location>
</feature>
<dbReference type="EMBL" id="JAEPQZ010000001">
    <property type="protein sequence ID" value="KAG2186288.1"/>
    <property type="molecule type" value="Genomic_DNA"/>
</dbReference>
<evidence type="ECO:0000256" key="2">
    <source>
        <dbReference type="ARBA" id="ARBA00022679"/>
    </source>
</evidence>
<protein>
    <recommendedName>
        <fullName evidence="1">glutathione transferase</fullName>
        <ecNumber evidence="1">2.5.1.18</ecNumber>
    </recommendedName>
</protein>
<dbReference type="GO" id="GO:0043295">
    <property type="term" value="F:glutathione binding"/>
    <property type="evidence" value="ECO:0007669"/>
    <property type="project" value="TreeGrafter"/>
</dbReference>
<dbReference type="Proteomes" id="UP000654370">
    <property type="component" value="Unassembled WGS sequence"/>
</dbReference>
<dbReference type="InterPro" id="IPR004045">
    <property type="entry name" value="Glutathione_S-Trfase_N"/>
</dbReference>
<dbReference type="PANTHER" id="PTHR43900:SF3">
    <property type="entry name" value="GLUTATHIONE S-TRANSFERASE RHO"/>
    <property type="match status" value="1"/>
</dbReference>
<proteinExistence type="predicted"/>
<dbReference type="Gene3D" id="3.40.30.10">
    <property type="entry name" value="Glutaredoxin"/>
    <property type="match status" value="1"/>
</dbReference>
<comment type="caution">
    <text evidence="4">The sequence shown here is derived from an EMBL/GenBank/DDBJ whole genome shotgun (WGS) entry which is preliminary data.</text>
</comment>
<dbReference type="EC" id="2.5.1.18" evidence="1"/>
<dbReference type="InterPro" id="IPR036249">
    <property type="entry name" value="Thioredoxin-like_sf"/>
</dbReference>
<dbReference type="OrthoDB" id="249703at2759"/>
<dbReference type="GO" id="GO:0005737">
    <property type="term" value="C:cytoplasm"/>
    <property type="evidence" value="ECO:0007669"/>
    <property type="project" value="TreeGrafter"/>
</dbReference>